<dbReference type="InterPro" id="IPR029063">
    <property type="entry name" value="SAM-dependent_MTases_sf"/>
</dbReference>
<dbReference type="PANTHER" id="PTHR10629">
    <property type="entry name" value="CYTOSINE-SPECIFIC METHYLTRANSFERASE"/>
    <property type="match status" value="1"/>
</dbReference>
<dbReference type="EMBL" id="JH431312">
    <property type="status" value="NOT_ANNOTATED_CDS"/>
    <property type="molecule type" value="Genomic_DNA"/>
</dbReference>
<dbReference type="InterPro" id="IPR050390">
    <property type="entry name" value="C5-Methyltransferase"/>
</dbReference>
<evidence type="ECO:0000256" key="10">
    <source>
        <dbReference type="RuleBase" id="RU000416"/>
    </source>
</evidence>
<evidence type="ECO:0000256" key="7">
    <source>
        <dbReference type="ARBA" id="ARBA00023242"/>
    </source>
</evidence>
<dbReference type="STRING" id="126957.T1JNW9"/>
<evidence type="ECO:0000313" key="14">
    <source>
        <dbReference type="EnsemblMetazoa" id="SMAR015548-PA"/>
    </source>
</evidence>
<feature type="domain" description="BAH" evidence="13">
    <location>
        <begin position="473"/>
        <end position="598"/>
    </location>
</feature>
<sequence>MVKIKKSKMREVEVLLDRNEVENYLKNIGTNHTNANTFELKELSIVLEDCLSIKRKLPGLCNILNKKGKYEDVQQNETKNSLASRCPNCLQFLDDNLVSLTVREDAVYETDILSDPNLNVDIGHGAVCYDETSKPEYKMVDFAVYDDEMHLCPFDSGLIQNGHVLYLSGCAKPIFSDDPSSEGGVYVSSIGPITEWWSWGYDGGSAVVIGISSEFADYYLVEPSASYAPFMESTKIKVYLSKLVIEFLEGNENGTYADLINKIQVHTPPEGYSNFTEENLIHHAQFIADHLLSYDQVADADENSLCQTKCMKTLIRLAGVTIRDRREITTSSPKTKNSRGLQKVVRLQPTESKATTTPLVRKVFETIFRDQIASEGRLSSKLVKCRGCKKSDCRSCKNGKKNNSRAQTSDSEVSDSDSEVSHSDIESASEVKTTKFTQLKEFDRSSIQVTWIGNKILTIGNKMFYNSAKVNGELIKVGDSVIVNPENPKSQLLLGKVMYMWEDLKNRGKSFHCHWFCHGSDTVLGSTAKKNLLFLIDECENVRLSDIKSKCTAVYKPPPSDWALLGGTEIENDRDEDDDCYFYSKWYQRSCARFEDPPNIYTDKGTNLKCNYCPCCEVEESARKKKMVEIGDEMDSDSQYTYYNSVSWNDVEYGVGDHLFLSPGSFKFKAKPYAPSKINWPVTEVDEEMYPEYYRKSKIAGKGHIQEPFCVGHVETIYCRSTGLSQLVEPKDVKIRIKKMYRPENTHEGVSASFHSDFNLLYWSNEEAVVDFSDVAGKCNVTYCEDESNDQFYENSNEHNFYFNKVYDAHSKTFEEPSSKLRRLGDRYKRINKDETGRPLRALDVFAGAGGLSEGLHQSKMCETLWAIEFVEVAAEAFQLNNPKCNVYNEDCNVLLKMIMEGKTVNAKGQTLPKKGDVEFLCGGPPCQGFSGMNRFTTGQYSQFKNSLIASYLSYCDYYRPKYFLLENVRNFLCFKENMVLKLSLQCLIEMGYQCTFGVLQAGNYGVPQSRSRAFILAAAPGEKLPSFPEPLHVFKSENKCSVVVNDFKYTINTQWIKSAPYRYVTVRDSLSDLPPIKNGAKIEKLPYCPKEQSHFQKLMRRNSKKDKIYDHICKEMKPLVVARMELIPCEPGSDWRDLPNTNFVLSDGNVTNTLIYRYNDAKHGRSKKGDLRGVCQCVEAKVFKKCDPLYRQPQDNTIIPWCLPHTANRHNNWAGLYGRLELDAHFKTTITNPEPMGKQGKVLHPTQHRVISVRECARSQGFPDSYKFCGSVLDRHKQQSDRYSHQQSCHLTTHHLSLDKQPWLWLQH</sequence>
<dbReference type="eggNOG" id="ENOG502QPKK">
    <property type="taxonomic scope" value="Eukaryota"/>
</dbReference>
<dbReference type="EnsemblMetazoa" id="SMAR015548-RA">
    <property type="protein sequence ID" value="SMAR015548-PA"/>
    <property type="gene ID" value="SMAR015548"/>
</dbReference>
<dbReference type="Proteomes" id="UP000014500">
    <property type="component" value="Unassembled WGS sequence"/>
</dbReference>
<dbReference type="FunFam" id="3.90.120.10:FF:000001">
    <property type="entry name" value="DNA (cytosine-5)-methyltransferase"/>
    <property type="match status" value="1"/>
</dbReference>
<keyword evidence="15" id="KW-1185">Reference proteome</keyword>
<reference evidence="14" key="2">
    <citation type="submission" date="2015-02" db="UniProtKB">
        <authorList>
            <consortium name="EnsemblMetazoa"/>
        </authorList>
    </citation>
    <scope>IDENTIFICATION</scope>
</reference>
<name>T1JNW9_STRMM</name>
<dbReference type="FunFam" id="3.40.50.150:FF:000036">
    <property type="entry name" value="DNA (cytosine-5)-methyltransferase"/>
    <property type="match status" value="1"/>
</dbReference>
<dbReference type="GO" id="GO:0006346">
    <property type="term" value="P:DNA methylation-dependent constitutive heterochromatin formation"/>
    <property type="evidence" value="ECO:0007669"/>
    <property type="project" value="InterPro"/>
</dbReference>
<evidence type="ECO:0000256" key="2">
    <source>
        <dbReference type="ARBA" id="ARBA00022603"/>
    </source>
</evidence>
<comment type="subcellular location">
    <subcellularLocation>
        <location evidence="1">Nucleus</location>
    </subcellularLocation>
</comment>
<dbReference type="PROSITE" id="PS00094">
    <property type="entry name" value="C5_MTASE_1"/>
    <property type="match status" value="1"/>
</dbReference>
<evidence type="ECO:0000256" key="3">
    <source>
        <dbReference type="ARBA" id="ARBA00022679"/>
    </source>
</evidence>
<evidence type="ECO:0000256" key="5">
    <source>
        <dbReference type="ARBA" id="ARBA00022737"/>
    </source>
</evidence>
<dbReference type="OMA" id="KKGPHRF"/>
<feature type="domain" description="BAH" evidence="13">
    <location>
        <begin position="691"/>
        <end position="818"/>
    </location>
</feature>
<dbReference type="PRINTS" id="PR00105">
    <property type="entry name" value="C5METTRFRASE"/>
</dbReference>
<evidence type="ECO:0000313" key="15">
    <source>
        <dbReference type="Proteomes" id="UP000014500"/>
    </source>
</evidence>
<feature type="active site" evidence="8 9">
    <location>
        <position position="927"/>
    </location>
</feature>
<dbReference type="PhylomeDB" id="T1JNW9"/>
<dbReference type="GO" id="GO:0003886">
    <property type="term" value="F:DNA (cytosine-5-)-methyltransferase activity"/>
    <property type="evidence" value="ECO:0007669"/>
    <property type="project" value="UniProtKB-EC"/>
</dbReference>
<dbReference type="GO" id="GO:0003682">
    <property type="term" value="F:chromatin binding"/>
    <property type="evidence" value="ECO:0007669"/>
    <property type="project" value="InterPro"/>
</dbReference>
<dbReference type="Gene3D" id="3.90.120.10">
    <property type="entry name" value="DNA Methylase, subunit A, domain 2"/>
    <property type="match status" value="1"/>
</dbReference>
<evidence type="ECO:0000256" key="8">
    <source>
        <dbReference type="PIRSR" id="PIRSR037404-1"/>
    </source>
</evidence>
<dbReference type="Gene3D" id="2.30.30.490">
    <property type="match status" value="2"/>
</dbReference>
<evidence type="ECO:0000256" key="12">
    <source>
        <dbReference type="SAM" id="MobiDB-lite"/>
    </source>
</evidence>
<dbReference type="InterPro" id="IPR043151">
    <property type="entry name" value="BAH_sf"/>
</dbReference>
<proteinExistence type="inferred from homology"/>
<evidence type="ECO:0000256" key="6">
    <source>
        <dbReference type="ARBA" id="ARBA00023125"/>
    </source>
</evidence>
<dbReference type="InterPro" id="IPR001525">
    <property type="entry name" value="C5_MeTfrase"/>
</dbReference>
<keyword evidence="7" id="KW-0539">Nucleus</keyword>
<keyword evidence="6" id="KW-0238">DNA-binding</keyword>
<dbReference type="Gene3D" id="3.40.50.150">
    <property type="entry name" value="Vaccinia Virus protein VP39"/>
    <property type="match status" value="1"/>
</dbReference>
<evidence type="ECO:0000256" key="1">
    <source>
        <dbReference type="ARBA" id="ARBA00004123"/>
    </source>
</evidence>
<dbReference type="Pfam" id="PF01426">
    <property type="entry name" value="BAH"/>
    <property type="match status" value="2"/>
</dbReference>
<comment type="similarity">
    <text evidence="9 10">Belongs to the class I-like SAM-binding methyltransferase superfamily. C5-methyltransferase family.</text>
</comment>
<accession>T1JNW9</accession>
<dbReference type="EC" id="2.1.1.37" evidence="11"/>
<dbReference type="NCBIfam" id="TIGR00675">
    <property type="entry name" value="dcm"/>
    <property type="match status" value="1"/>
</dbReference>
<dbReference type="GO" id="GO:0044027">
    <property type="term" value="P:negative regulation of gene expression via chromosomal CpG island methylation"/>
    <property type="evidence" value="ECO:0007669"/>
    <property type="project" value="TreeGrafter"/>
</dbReference>
<keyword evidence="4 9" id="KW-0949">S-adenosyl-L-methionine</keyword>
<dbReference type="GO" id="GO:0005634">
    <property type="term" value="C:nucleus"/>
    <property type="evidence" value="ECO:0007669"/>
    <property type="project" value="UniProtKB-SubCell"/>
</dbReference>
<dbReference type="Pfam" id="PF12047">
    <property type="entry name" value="DNMT1-RFD"/>
    <property type="match status" value="1"/>
</dbReference>
<dbReference type="CDD" id="cd04760">
    <property type="entry name" value="BAH_Dnmt1_I"/>
    <property type="match status" value="1"/>
</dbReference>
<comment type="catalytic activity">
    <reaction evidence="11">
        <text>a 2'-deoxycytidine in DNA + S-adenosyl-L-methionine = a 5-methyl-2'-deoxycytidine in DNA + S-adenosyl-L-homocysteine + H(+)</text>
        <dbReference type="Rhea" id="RHEA:13681"/>
        <dbReference type="Rhea" id="RHEA-COMP:11369"/>
        <dbReference type="Rhea" id="RHEA-COMP:11370"/>
        <dbReference type="ChEBI" id="CHEBI:15378"/>
        <dbReference type="ChEBI" id="CHEBI:57856"/>
        <dbReference type="ChEBI" id="CHEBI:59789"/>
        <dbReference type="ChEBI" id="CHEBI:85452"/>
        <dbReference type="ChEBI" id="CHEBI:85454"/>
        <dbReference type="EC" id="2.1.1.37"/>
    </reaction>
</comment>
<feature type="region of interest" description="Disordered" evidence="12">
    <location>
        <begin position="390"/>
        <end position="426"/>
    </location>
</feature>
<keyword evidence="5" id="KW-0677">Repeat</keyword>
<protein>
    <recommendedName>
        <fullName evidence="11">Cytosine-specific methyltransferase</fullName>
        <ecNumber evidence="11">2.1.1.37</ecNumber>
    </recommendedName>
</protein>
<dbReference type="PANTHER" id="PTHR10629:SF52">
    <property type="entry name" value="DNA (CYTOSINE-5)-METHYLTRANSFERASE 1"/>
    <property type="match status" value="1"/>
</dbReference>
<dbReference type="GO" id="GO:0003677">
    <property type="term" value="F:DNA binding"/>
    <property type="evidence" value="ECO:0007669"/>
    <property type="project" value="UniProtKB-KW"/>
</dbReference>
<dbReference type="PROSITE" id="PS51679">
    <property type="entry name" value="SAM_MT_C5"/>
    <property type="match status" value="1"/>
</dbReference>
<dbReference type="PROSITE" id="PS51038">
    <property type="entry name" value="BAH"/>
    <property type="match status" value="2"/>
</dbReference>
<dbReference type="SUPFAM" id="SSF53335">
    <property type="entry name" value="S-adenosyl-L-methionine-dependent methyltransferases"/>
    <property type="match status" value="1"/>
</dbReference>
<dbReference type="SMART" id="SM00439">
    <property type="entry name" value="BAH"/>
    <property type="match status" value="2"/>
</dbReference>
<organism evidence="14 15">
    <name type="scientific">Strigamia maritima</name>
    <name type="common">European centipede</name>
    <name type="synonym">Geophilus maritimus</name>
    <dbReference type="NCBI Taxonomy" id="126957"/>
    <lineage>
        <taxon>Eukaryota</taxon>
        <taxon>Metazoa</taxon>
        <taxon>Ecdysozoa</taxon>
        <taxon>Arthropoda</taxon>
        <taxon>Myriapoda</taxon>
        <taxon>Chilopoda</taxon>
        <taxon>Pleurostigmophora</taxon>
        <taxon>Geophilomorpha</taxon>
        <taxon>Linotaeniidae</taxon>
        <taxon>Strigamia</taxon>
    </lineage>
</organism>
<keyword evidence="3 9" id="KW-0808">Transferase</keyword>
<keyword evidence="2 9" id="KW-0489">Methyltransferase</keyword>
<dbReference type="PIRSF" id="PIRSF037404">
    <property type="entry name" value="DNMT1"/>
    <property type="match status" value="1"/>
</dbReference>
<dbReference type="InterPro" id="IPR001025">
    <property type="entry name" value="BAH_dom"/>
</dbReference>
<dbReference type="InterPro" id="IPR022702">
    <property type="entry name" value="Cytosine_MeTrfase1_RFD"/>
</dbReference>
<evidence type="ECO:0000256" key="4">
    <source>
        <dbReference type="ARBA" id="ARBA00022691"/>
    </source>
</evidence>
<dbReference type="HOGENOM" id="CLU_003040_0_0_1"/>
<evidence type="ECO:0000256" key="11">
    <source>
        <dbReference type="RuleBase" id="RU000417"/>
    </source>
</evidence>
<dbReference type="InterPro" id="IPR018117">
    <property type="entry name" value="C5_DNA_meth_AS"/>
</dbReference>
<dbReference type="Gene3D" id="1.10.10.2230">
    <property type="match status" value="1"/>
</dbReference>
<evidence type="ECO:0000259" key="13">
    <source>
        <dbReference type="PROSITE" id="PS51038"/>
    </source>
</evidence>
<evidence type="ECO:0000256" key="9">
    <source>
        <dbReference type="PROSITE-ProRule" id="PRU01016"/>
    </source>
</evidence>
<dbReference type="Pfam" id="PF00145">
    <property type="entry name" value="DNA_methylase"/>
    <property type="match status" value="1"/>
</dbReference>
<reference evidence="15" key="1">
    <citation type="submission" date="2011-05" db="EMBL/GenBank/DDBJ databases">
        <authorList>
            <person name="Richards S.R."/>
            <person name="Qu J."/>
            <person name="Jiang H."/>
            <person name="Jhangiani S.N."/>
            <person name="Agravi P."/>
            <person name="Goodspeed R."/>
            <person name="Gross S."/>
            <person name="Mandapat C."/>
            <person name="Jackson L."/>
            <person name="Mathew T."/>
            <person name="Pu L."/>
            <person name="Thornton R."/>
            <person name="Saada N."/>
            <person name="Wilczek-Boney K.B."/>
            <person name="Lee S."/>
            <person name="Kovar C."/>
            <person name="Wu Y."/>
            <person name="Scherer S.E."/>
            <person name="Worley K.C."/>
            <person name="Muzny D.M."/>
            <person name="Gibbs R."/>
        </authorList>
    </citation>
    <scope>NUCLEOTIDE SEQUENCE</scope>
    <source>
        <strain evidence="15">Brora</strain>
    </source>
</reference>
<dbReference type="GO" id="GO:0032259">
    <property type="term" value="P:methylation"/>
    <property type="evidence" value="ECO:0007669"/>
    <property type="project" value="UniProtKB-KW"/>
</dbReference>